<feature type="transmembrane region" description="Helical" evidence="1">
    <location>
        <begin position="418"/>
        <end position="438"/>
    </location>
</feature>
<comment type="caution">
    <text evidence="3">The sequence shown here is derived from an EMBL/GenBank/DDBJ whole genome shotgun (WGS) entry which is preliminary data.</text>
</comment>
<reference evidence="3" key="1">
    <citation type="submission" date="2020-10" db="EMBL/GenBank/DDBJ databases">
        <authorList>
            <person name="Gilroy R."/>
        </authorList>
    </citation>
    <scope>NUCLEOTIDE SEQUENCE</scope>
    <source>
        <strain evidence="3">CHK147-3167</strain>
    </source>
</reference>
<dbReference type="EMBL" id="DVFV01000100">
    <property type="protein sequence ID" value="HIQ91111.1"/>
    <property type="molecule type" value="Genomic_DNA"/>
</dbReference>
<keyword evidence="1" id="KW-0472">Membrane</keyword>
<protein>
    <submittedName>
        <fullName evidence="3">Uncharacterized protein</fullName>
    </submittedName>
</protein>
<gene>
    <name evidence="3" type="ORF">IAB27_05770</name>
</gene>
<accession>A0A9D1D061</accession>
<evidence type="ECO:0000256" key="1">
    <source>
        <dbReference type="SAM" id="Phobius"/>
    </source>
</evidence>
<dbReference type="Proteomes" id="UP000886786">
    <property type="component" value="Unassembled WGS sequence"/>
</dbReference>
<organism evidence="3 4">
    <name type="scientific">Candidatus Coprosoma intestinipullorum</name>
    <dbReference type="NCBI Taxonomy" id="2840752"/>
    <lineage>
        <taxon>Bacteria</taxon>
        <taxon>Bacillati</taxon>
        <taxon>Bacillota</taxon>
        <taxon>Bacillota incertae sedis</taxon>
        <taxon>Candidatus Coprosoma</taxon>
    </lineage>
</organism>
<evidence type="ECO:0000313" key="4">
    <source>
        <dbReference type="Proteomes" id="UP000886786"/>
    </source>
</evidence>
<name>A0A9D1D061_9FIRM</name>
<evidence type="ECO:0000256" key="2">
    <source>
        <dbReference type="SAM" id="SignalP"/>
    </source>
</evidence>
<feature type="chain" id="PRO_5039708798" evidence="2">
    <location>
        <begin position="24"/>
        <end position="447"/>
    </location>
</feature>
<sequence>MKKVIIISLFVLGMVIPNISAKAVEVSNEDELRAAIEQGGDINLTQDIVITQPLVIDKDVHIDTDGYDAIMMQGDNTLMTINSGNLTLGVDLIAGWSGEYYTSGDPKNDVVKDQGTALVLNGGAVNLDYNNIKAGKLGLEVNNGTVTGNVDIEVGKLYYTYPGIRGMIGGQGMIVNGGDVELNGCNIYSGGTALTVNKGSNINLVAQDNDNGEIRISSYERNGIEVNDGSIVKLANNAELGFHTPIIFGMSNAIYLNGGTANLSGLIDLSSSDTGHGIYINKGINTSTKGDVLNLKNDFIFGYGKETASNFSIYINPDITELRVTDEKGFLGLLNNKLNLGFCSNTYSLAQKSEDEKKAICENLNANLDGPIESNELGKCTAVYINGVKQKDADASCNPVTDNKNEPSQVVNVPATSAYASIIIITLGILCVVVSVIVTRRVTRKVK</sequence>
<keyword evidence="2" id="KW-0732">Signal</keyword>
<evidence type="ECO:0000313" key="3">
    <source>
        <dbReference type="EMBL" id="HIQ91111.1"/>
    </source>
</evidence>
<proteinExistence type="predicted"/>
<keyword evidence="1" id="KW-1133">Transmembrane helix</keyword>
<reference evidence="3" key="2">
    <citation type="journal article" date="2021" name="PeerJ">
        <title>Extensive microbial diversity within the chicken gut microbiome revealed by metagenomics and culture.</title>
        <authorList>
            <person name="Gilroy R."/>
            <person name="Ravi A."/>
            <person name="Getino M."/>
            <person name="Pursley I."/>
            <person name="Horton D.L."/>
            <person name="Alikhan N.F."/>
            <person name="Baker D."/>
            <person name="Gharbi K."/>
            <person name="Hall N."/>
            <person name="Watson M."/>
            <person name="Adriaenssens E.M."/>
            <person name="Foster-Nyarko E."/>
            <person name="Jarju S."/>
            <person name="Secka A."/>
            <person name="Antonio M."/>
            <person name="Oren A."/>
            <person name="Chaudhuri R.R."/>
            <person name="La Ragione R."/>
            <person name="Hildebrand F."/>
            <person name="Pallen M.J."/>
        </authorList>
    </citation>
    <scope>NUCLEOTIDE SEQUENCE</scope>
    <source>
        <strain evidence="3">CHK147-3167</strain>
    </source>
</reference>
<dbReference type="AlphaFoldDB" id="A0A9D1D061"/>
<keyword evidence="1" id="KW-0812">Transmembrane</keyword>
<feature type="signal peptide" evidence="2">
    <location>
        <begin position="1"/>
        <end position="23"/>
    </location>
</feature>